<gene>
    <name evidence="2" type="ORF">K444DRAFT_631043</name>
</gene>
<dbReference type="GeneID" id="36591368"/>
<evidence type="ECO:0000256" key="1">
    <source>
        <dbReference type="SAM" id="MobiDB-lite"/>
    </source>
</evidence>
<accession>A0A2J6T603</accession>
<dbReference type="RefSeq" id="XP_024735352.1">
    <property type="nucleotide sequence ID" value="XM_024883291.1"/>
</dbReference>
<dbReference type="InParanoid" id="A0A2J6T603"/>
<sequence>MLHVMGGGWAALTSEKLNNEKISDLGLPGRMLDSGKRFSATLRGYFTRAKVASPEDTPPQESKEELVVPARQCSDHQANSAESMSSSTMDSPEDANIDTVMANEQNLGNASHDVVEEETDRLSSKASNSKSALDISLDINGYEHPSTDKDNAPPEISYSPALDRNIALPDTNLCLESDKNHDPPAEDPLVTEPVPDPKQSVEEPPYPISAYTRVLTLKEEYELYGSSADDEFFSKRGNPNDARPIIRHLLCCDNCDRIGHRWMHCPDRCTACGEFHRGYLFCGSRASNRKNDGEIWREEELEGMERRSY</sequence>
<protein>
    <submittedName>
        <fullName evidence="2">Uncharacterized protein</fullName>
    </submittedName>
</protein>
<dbReference type="Proteomes" id="UP000235371">
    <property type="component" value="Unassembled WGS sequence"/>
</dbReference>
<name>A0A2J6T603_9HELO</name>
<evidence type="ECO:0000313" key="3">
    <source>
        <dbReference type="Proteomes" id="UP000235371"/>
    </source>
</evidence>
<reference evidence="2 3" key="1">
    <citation type="submission" date="2016-04" db="EMBL/GenBank/DDBJ databases">
        <title>A degradative enzymes factory behind the ericoid mycorrhizal symbiosis.</title>
        <authorList>
            <consortium name="DOE Joint Genome Institute"/>
            <person name="Martino E."/>
            <person name="Morin E."/>
            <person name="Grelet G."/>
            <person name="Kuo A."/>
            <person name="Kohler A."/>
            <person name="Daghino S."/>
            <person name="Barry K."/>
            <person name="Choi C."/>
            <person name="Cichocki N."/>
            <person name="Clum A."/>
            <person name="Copeland A."/>
            <person name="Hainaut M."/>
            <person name="Haridas S."/>
            <person name="Labutti K."/>
            <person name="Lindquist E."/>
            <person name="Lipzen A."/>
            <person name="Khouja H.-R."/>
            <person name="Murat C."/>
            <person name="Ohm R."/>
            <person name="Olson A."/>
            <person name="Spatafora J."/>
            <person name="Veneault-Fourrey C."/>
            <person name="Henrissat B."/>
            <person name="Grigoriev I."/>
            <person name="Martin F."/>
            <person name="Perotto S."/>
        </authorList>
    </citation>
    <scope>NUCLEOTIDE SEQUENCE [LARGE SCALE GENOMIC DNA]</scope>
    <source>
        <strain evidence="2 3">E</strain>
    </source>
</reference>
<dbReference type="EMBL" id="KZ613822">
    <property type="protein sequence ID" value="PMD58448.1"/>
    <property type="molecule type" value="Genomic_DNA"/>
</dbReference>
<evidence type="ECO:0000313" key="2">
    <source>
        <dbReference type="EMBL" id="PMD58448.1"/>
    </source>
</evidence>
<dbReference type="OrthoDB" id="3548788at2759"/>
<keyword evidence="3" id="KW-1185">Reference proteome</keyword>
<dbReference type="AlphaFoldDB" id="A0A2J6T603"/>
<feature type="region of interest" description="Disordered" evidence="1">
    <location>
        <begin position="140"/>
        <end position="204"/>
    </location>
</feature>
<organism evidence="2 3">
    <name type="scientific">Hyaloscypha bicolor E</name>
    <dbReference type="NCBI Taxonomy" id="1095630"/>
    <lineage>
        <taxon>Eukaryota</taxon>
        <taxon>Fungi</taxon>
        <taxon>Dikarya</taxon>
        <taxon>Ascomycota</taxon>
        <taxon>Pezizomycotina</taxon>
        <taxon>Leotiomycetes</taxon>
        <taxon>Helotiales</taxon>
        <taxon>Hyaloscyphaceae</taxon>
        <taxon>Hyaloscypha</taxon>
        <taxon>Hyaloscypha bicolor</taxon>
    </lineage>
</organism>
<proteinExistence type="predicted"/>
<feature type="region of interest" description="Disordered" evidence="1">
    <location>
        <begin position="49"/>
        <end position="94"/>
    </location>
</feature>
<feature type="compositionally biased region" description="Low complexity" evidence="1">
    <location>
        <begin position="80"/>
        <end position="90"/>
    </location>
</feature>